<dbReference type="Proteomes" id="UP001549691">
    <property type="component" value="Unassembled WGS sequence"/>
</dbReference>
<accession>A0ABV2TRW6</accession>
<evidence type="ECO:0000313" key="1">
    <source>
        <dbReference type="EMBL" id="MET7016293.1"/>
    </source>
</evidence>
<evidence type="ECO:0000313" key="2">
    <source>
        <dbReference type="Proteomes" id="UP001549691"/>
    </source>
</evidence>
<dbReference type="RefSeq" id="WP_354602751.1">
    <property type="nucleotide sequence ID" value="NZ_JBEWZI010000034.1"/>
</dbReference>
<evidence type="ECO:0008006" key="3">
    <source>
        <dbReference type="Google" id="ProtNLM"/>
    </source>
</evidence>
<protein>
    <recommendedName>
        <fullName evidence="3">Circularly permuted type 2 ATP-grasp protein</fullName>
    </recommendedName>
</protein>
<gene>
    <name evidence="1" type="ORF">ABXR19_19065</name>
</gene>
<name>A0ABV2TRW6_9RHOO</name>
<dbReference type="EMBL" id="JBEWZI010000034">
    <property type="protein sequence ID" value="MET7016293.1"/>
    <property type="molecule type" value="Genomic_DNA"/>
</dbReference>
<comment type="caution">
    <text evidence="1">The sequence shown here is derived from an EMBL/GenBank/DDBJ whole genome shotgun (WGS) entry which is preliminary data.</text>
</comment>
<sequence>MTEAADLASQLNLGCACQFLDRERLCAELSREPALAGICPDLQHSHPHLFSASSVFVSPAQVASMAAVVAAVERVVALPAWQDRALADAATLAQKPQGARGGLLGFDFHLDADGVSLIEINTNPGGALLNVALARAQRACCAETESLFATATAWPQAEAAILDVFRQEWQQAGHAGQPTRIALVDSDPANQYLYPEFLLYRHLFQQAGIAAVIADPAELVWREGRLWHTEGAVDFVYNRLTDFRLDDPAHAGLRAAYEADAIVLSPHPRAHALYANKRNLALLSDAAFLASLNLPEEARQSLLSGVPQTELVRPERAEALWAARKTLFFKPLEGFGSRAAYRGDKLTRRVWDEILQGDYVAQAIAAPSERLVPQPGEAARLKLDIRAYAYAGQIVLLAARLYSGQTTNFRTPGGGFAPVWVLAQA</sequence>
<organism evidence="1 2">
    <name type="scientific">Uliginosibacterium flavum</name>
    <dbReference type="NCBI Taxonomy" id="1396831"/>
    <lineage>
        <taxon>Bacteria</taxon>
        <taxon>Pseudomonadati</taxon>
        <taxon>Pseudomonadota</taxon>
        <taxon>Betaproteobacteria</taxon>
        <taxon>Rhodocyclales</taxon>
        <taxon>Zoogloeaceae</taxon>
        <taxon>Uliginosibacterium</taxon>
    </lineage>
</organism>
<dbReference type="SUPFAM" id="SSF56059">
    <property type="entry name" value="Glutathione synthetase ATP-binding domain-like"/>
    <property type="match status" value="1"/>
</dbReference>
<proteinExistence type="predicted"/>
<reference evidence="1 2" key="1">
    <citation type="submission" date="2024-07" db="EMBL/GenBank/DDBJ databases">
        <title>Uliginosibacterium flavum JJ3220;KACC:17644.</title>
        <authorList>
            <person name="Kim M.K."/>
        </authorList>
    </citation>
    <scope>NUCLEOTIDE SEQUENCE [LARGE SCALE GENOMIC DNA]</scope>
    <source>
        <strain evidence="1 2">KACC:17644</strain>
    </source>
</reference>
<keyword evidence="2" id="KW-1185">Reference proteome</keyword>